<evidence type="ECO:0000256" key="5">
    <source>
        <dbReference type="ARBA" id="ARBA00035648"/>
    </source>
</evidence>
<dbReference type="RefSeq" id="WP_137260750.1">
    <property type="nucleotide sequence ID" value="NZ_SZQL01000003.1"/>
</dbReference>
<proteinExistence type="inferred from homology"/>
<feature type="domain" description="Endoribonuclease YicC-like C-terminal" evidence="7">
    <location>
        <begin position="172"/>
        <end position="289"/>
    </location>
</feature>
<sequence length="291" mass="33495">MLYSMTGYGRAEQVINDKTFLVEIRSLNGKQFDIRLNLPTLLKPYEFEVRNILSEGLIRGSIECSILLKQNGSAKPVTINTELAKSYYEPVAQLAADLNMNTDNLLSVLLKLPDVVTPSTDVLSPEEWQAFQVLIKEAIKELNIHRKEEGKSLEADLLERIKNIQSYEQQIAAMEPERRKKIKDGLVRVLEENLGKDNYDPNRLEQELIYYIEKIDISEEQVRLKNHCDYFRQILKEPEISKGKKLSFILQEIGREINTTGSKAYHAQVQKCVVLMKDELEKAKEQILNAL</sequence>
<dbReference type="PANTHER" id="PTHR30636">
    <property type="entry name" value="UPF0701 PROTEIN YICC"/>
    <property type="match status" value="1"/>
</dbReference>
<feature type="domain" description="Endoribonuclease YicC-like N-terminal" evidence="6">
    <location>
        <begin position="3"/>
        <end position="154"/>
    </location>
</feature>
<dbReference type="AlphaFoldDB" id="A0A4U3L500"/>
<evidence type="ECO:0000256" key="1">
    <source>
        <dbReference type="ARBA" id="ARBA00001968"/>
    </source>
</evidence>
<dbReference type="NCBIfam" id="TIGR00255">
    <property type="entry name" value="YicC/YloC family endoribonuclease"/>
    <property type="match status" value="1"/>
</dbReference>
<comment type="similarity">
    <text evidence="5">Belongs to the YicC/YloC family.</text>
</comment>
<evidence type="ECO:0000313" key="9">
    <source>
        <dbReference type="Proteomes" id="UP000305848"/>
    </source>
</evidence>
<dbReference type="PANTHER" id="PTHR30636:SF3">
    <property type="entry name" value="UPF0701 PROTEIN YICC"/>
    <property type="match status" value="1"/>
</dbReference>
<gene>
    <name evidence="8" type="ORF">FC093_05500</name>
</gene>
<dbReference type="Proteomes" id="UP000305848">
    <property type="component" value="Unassembled WGS sequence"/>
</dbReference>
<dbReference type="Pfam" id="PF08340">
    <property type="entry name" value="YicC-like_C"/>
    <property type="match status" value="1"/>
</dbReference>
<protein>
    <submittedName>
        <fullName evidence="8">YicC family protein</fullName>
    </submittedName>
</protein>
<dbReference type="InterPro" id="IPR013551">
    <property type="entry name" value="YicC-like_C"/>
</dbReference>
<dbReference type="Pfam" id="PF03755">
    <property type="entry name" value="YicC-like_N"/>
    <property type="match status" value="1"/>
</dbReference>
<dbReference type="OrthoDB" id="9771229at2"/>
<reference evidence="8 9" key="1">
    <citation type="submission" date="2019-05" db="EMBL/GenBank/DDBJ databases">
        <title>Panacibacter sp. strain 17mud1-8 Genome sequencing and assembly.</title>
        <authorList>
            <person name="Chhetri G."/>
        </authorList>
    </citation>
    <scope>NUCLEOTIDE SEQUENCE [LARGE SCALE GENOMIC DNA]</scope>
    <source>
        <strain evidence="8 9">17mud1-8</strain>
    </source>
</reference>
<dbReference type="GO" id="GO:0004521">
    <property type="term" value="F:RNA endonuclease activity"/>
    <property type="evidence" value="ECO:0007669"/>
    <property type="project" value="InterPro"/>
</dbReference>
<keyword evidence="3" id="KW-0255">Endonuclease</keyword>
<keyword evidence="2" id="KW-0540">Nuclease</keyword>
<organism evidence="8 9">
    <name type="scientific">Ilyomonas limi</name>
    <dbReference type="NCBI Taxonomy" id="2575867"/>
    <lineage>
        <taxon>Bacteria</taxon>
        <taxon>Pseudomonadati</taxon>
        <taxon>Bacteroidota</taxon>
        <taxon>Chitinophagia</taxon>
        <taxon>Chitinophagales</taxon>
        <taxon>Chitinophagaceae</taxon>
        <taxon>Ilyomonas</taxon>
    </lineage>
</organism>
<accession>A0A4U3L500</accession>
<dbReference type="InterPro" id="IPR013527">
    <property type="entry name" value="YicC-like_N"/>
</dbReference>
<dbReference type="InterPro" id="IPR005229">
    <property type="entry name" value="YicC/YloC-like"/>
</dbReference>
<keyword evidence="9" id="KW-1185">Reference proteome</keyword>
<dbReference type="EMBL" id="SZQL01000003">
    <property type="protein sequence ID" value="TKK70205.1"/>
    <property type="molecule type" value="Genomic_DNA"/>
</dbReference>
<evidence type="ECO:0000256" key="4">
    <source>
        <dbReference type="ARBA" id="ARBA00022801"/>
    </source>
</evidence>
<evidence type="ECO:0000259" key="7">
    <source>
        <dbReference type="Pfam" id="PF08340"/>
    </source>
</evidence>
<evidence type="ECO:0000256" key="3">
    <source>
        <dbReference type="ARBA" id="ARBA00022759"/>
    </source>
</evidence>
<comment type="caution">
    <text evidence="8">The sequence shown here is derived from an EMBL/GenBank/DDBJ whole genome shotgun (WGS) entry which is preliminary data.</text>
</comment>
<keyword evidence="4" id="KW-0378">Hydrolase</keyword>
<evidence type="ECO:0000256" key="2">
    <source>
        <dbReference type="ARBA" id="ARBA00022722"/>
    </source>
</evidence>
<evidence type="ECO:0000313" key="8">
    <source>
        <dbReference type="EMBL" id="TKK70205.1"/>
    </source>
</evidence>
<dbReference type="GO" id="GO:0016787">
    <property type="term" value="F:hydrolase activity"/>
    <property type="evidence" value="ECO:0007669"/>
    <property type="project" value="UniProtKB-KW"/>
</dbReference>
<comment type="cofactor">
    <cofactor evidence="1">
        <name>a divalent metal cation</name>
        <dbReference type="ChEBI" id="CHEBI:60240"/>
    </cofactor>
</comment>
<evidence type="ECO:0000259" key="6">
    <source>
        <dbReference type="Pfam" id="PF03755"/>
    </source>
</evidence>
<name>A0A4U3L500_9BACT</name>